<keyword evidence="1" id="KW-0812">Transmembrane</keyword>
<organism evidence="2">
    <name type="scientific">Siphoviridae sp. ctTIi48</name>
    <dbReference type="NCBI Taxonomy" id="2827875"/>
    <lineage>
        <taxon>Viruses</taxon>
        <taxon>Duplodnaviria</taxon>
        <taxon>Heunggongvirae</taxon>
        <taxon>Uroviricota</taxon>
        <taxon>Caudoviricetes</taxon>
    </lineage>
</organism>
<keyword evidence="1" id="KW-0472">Membrane</keyword>
<protein>
    <submittedName>
        <fullName evidence="2">Uncharacterized protein</fullName>
    </submittedName>
</protein>
<sequence>MEKDDLIIILLGFLCGYDISQMIIPLIEKIFF</sequence>
<evidence type="ECO:0000313" key="2">
    <source>
        <dbReference type="EMBL" id="DAF64112.1"/>
    </source>
</evidence>
<reference evidence="2" key="1">
    <citation type="journal article" date="2021" name="Proc. Natl. Acad. Sci. U.S.A.">
        <title>A Catalog of Tens of Thousands of Viruses from Human Metagenomes Reveals Hidden Associations with Chronic Diseases.</title>
        <authorList>
            <person name="Tisza M.J."/>
            <person name="Buck C.B."/>
        </authorList>
    </citation>
    <scope>NUCLEOTIDE SEQUENCE</scope>
    <source>
        <strain evidence="2">CtTIi48</strain>
    </source>
</reference>
<dbReference type="EMBL" id="BK032851">
    <property type="protein sequence ID" value="DAF64112.1"/>
    <property type="molecule type" value="Genomic_DNA"/>
</dbReference>
<evidence type="ECO:0000256" key="1">
    <source>
        <dbReference type="SAM" id="Phobius"/>
    </source>
</evidence>
<feature type="transmembrane region" description="Helical" evidence="1">
    <location>
        <begin position="6"/>
        <end position="27"/>
    </location>
</feature>
<name>A0A8S5TLV9_9CAUD</name>
<keyword evidence="1" id="KW-1133">Transmembrane helix</keyword>
<accession>A0A8S5TLV9</accession>
<proteinExistence type="predicted"/>